<dbReference type="KEGG" id="rpod:E0E05_03070"/>
<name>A0A4P6UZA9_9HYPH</name>
<keyword evidence="7" id="KW-0963">Cytoplasm</keyword>
<dbReference type="InterPro" id="IPR023091">
    <property type="entry name" value="MetalPrtase_cat_dom_sf_prd"/>
</dbReference>
<evidence type="ECO:0000256" key="2">
    <source>
        <dbReference type="ARBA" id="ARBA00022722"/>
    </source>
</evidence>
<keyword evidence="7" id="KW-0698">rRNA processing</keyword>
<evidence type="ECO:0000256" key="6">
    <source>
        <dbReference type="ARBA" id="ARBA00022833"/>
    </source>
</evidence>
<comment type="subcellular location">
    <subcellularLocation>
        <location evidence="7">Cytoplasm</location>
    </subcellularLocation>
</comment>
<dbReference type="PANTHER" id="PTHR46986">
    <property type="entry name" value="ENDORIBONUCLEASE YBEY, CHLOROPLASTIC"/>
    <property type="match status" value="1"/>
</dbReference>
<evidence type="ECO:0000256" key="3">
    <source>
        <dbReference type="ARBA" id="ARBA00022723"/>
    </source>
</evidence>
<dbReference type="GO" id="GO:0008270">
    <property type="term" value="F:zinc ion binding"/>
    <property type="evidence" value="ECO:0007669"/>
    <property type="project" value="UniProtKB-UniRule"/>
</dbReference>
<evidence type="ECO:0000313" key="9">
    <source>
        <dbReference type="Proteomes" id="UP000293719"/>
    </source>
</evidence>
<dbReference type="Proteomes" id="UP000293719">
    <property type="component" value="Chromosome"/>
</dbReference>
<keyword evidence="2 7" id="KW-0540">Nuclease</keyword>
<dbReference type="Pfam" id="PF02130">
    <property type="entry name" value="YbeY"/>
    <property type="match status" value="1"/>
</dbReference>
<evidence type="ECO:0000256" key="1">
    <source>
        <dbReference type="ARBA" id="ARBA00010875"/>
    </source>
</evidence>
<dbReference type="EC" id="3.1.-.-" evidence="7"/>
<comment type="function">
    <text evidence="7">Single strand-specific metallo-endoribonuclease involved in late-stage 70S ribosome quality control and in maturation of the 3' terminus of the 16S rRNA.</text>
</comment>
<dbReference type="OrthoDB" id="9807740at2"/>
<dbReference type="InterPro" id="IPR020549">
    <property type="entry name" value="YbeY_CS"/>
</dbReference>
<proteinExistence type="inferred from homology"/>
<dbReference type="GeneID" id="90766266"/>
<accession>A0A4P6UZA9</accession>
<dbReference type="GO" id="GO:0005737">
    <property type="term" value="C:cytoplasm"/>
    <property type="evidence" value="ECO:0007669"/>
    <property type="project" value="UniProtKB-SubCell"/>
</dbReference>
<keyword evidence="3 7" id="KW-0479">Metal-binding</keyword>
<feature type="binding site" evidence="7">
    <location>
        <position position="129"/>
    </location>
    <ligand>
        <name>Zn(2+)</name>
        <dbReference type="ChEBI" id="CHEBI:29105"/>
        <note>catalytic</note>
    </ligand>
</feature>
<feature type="binding site" evidence="7">
    <location>
        <position position="123"/>
    </location>
    <ligand>
        <name>Zn(2+)</name>
        <dbReference type="ChEBI" id="CHEBI:29105"/>
        <note>catalytic</note>
    </ligand>
</feature>
<dbReference type="InterPro" id="IPR002036">
    <property type="entry name" value="YbeY"/>
</dbReference>
<dbReference type="RefSeq" id="WP_131615384.1">
    <property type="nucleotide sequence ID" value="NZ_CP036532.1"/>
</dbReference>
<dbReference type="Gene3D" id="3.40.390.30">
    <property type="entry name" value="Metalloproteases ('zincins'), catalytic domain"/>
    <property type="match status" value="1"/>
</dbReference>
<keyword evidence="5 7" id="KW-0378">Hydrolase</keyword>
<keyword evidence="9" id="KW-1185">Reference proteome</keyword>
<sequence length="170" mass="18330">MHLHIDIAIEGGGWPGDAEVRPLVERALTVAGDHLGLGGHASEVSLVLTDDATVRTLNARWRGKDTPTNVLSFPAYPVAAGDPPGPLLGDIVLARETIAREAAIDGKPFDAHFRHLIVHGFLHLLGYDHQSDKDAEQMERLERAILADLGISDPYAPVLDDPKDDGRPTT</sequence>
<dbReference type="NCBIfam" id="TIGR00043">
    <property type="entry name" value="rRNA maturation RNase YbeY"/>
    <property type="match status" value="1"/>
</dbReference>
<comment type="similarity">
    <text evidence="1 7">Belongs to the endoribonuclease YbeY family.</text>
</comment>
<gene>
    <name evidence="7 8" type="primary">ybeY</name>
    <name evidence="8" type="ORF">E0E05_03070</name>
</gene>
<dbReference type="HAMAP" id="MF_00009">
    <property type="entry name" value="Endoribonucl_YbeY"/>
    <property type="match status" value="1"/>
</dbReference>
<keyword evidence="4 7" id="KW-0255">Endonuclease</keyword>
<dbReference type="GO" id="GO:0004222">
    <property type="term" value="F:metalloendopeptidase activity"/>
    <property type="evidence" value="ECO:0007669"/>
    <property type="project" value="InterPro"/>
</dbReference>
<dbReference type="EMBL" id="CP036532">
    <property type="protein sequence ID" value="QBK29669.1"/>
    <property type="molecule type" value="Genomic_DNA"/>
</dbReference>
<keyword evidence="7" id="KW-0690">Ribosome biogenesis</keyword>
<dbReference type="GO" id="GO:0006364">
    <property type="term" value="P:rRNA processing"/>
    <property type="evidence" value="ECO:0007669"/>
    <property type="project" value="UniProtKB-UniRule"/>
</dbReference>
<dbReference type="PANTHER" id="PTHR46986:SF1">
    <property type="entry name" value="ENDORIBONUCLEASE YBEY, CHLOROPLASTIC"/>
    <property type="match status" value="1"/>
</dbReference>
<organism evidence="8 9">
    <name type="scientific">Roseitalea porphyridii</name>
    <dbReference type="NCBI Taxonomy" id="1852022"/>
    <lineage>
        <taxon>Bacteria</taxon>
        <taxon>Pseudomonadati</taxon>
        <taxon>Pseudomonadota</taxon>
        <taxon>Alphaproteobacteria</taxon>
        <taxon>Hyphomicrobiales</taxon>
        <taxon>Ahrensiaceae</taxon>
        <taxon>Roseitalea</taxon>
    </lineage>
</organism>
<dbReference type="PROSITE" id="PS01306">
    <property type="entry name" value="UPF0054"/>
    <property type="match status" value="1"/>
</dbReference>
<feature type="binding site" evidence="7">
    <location>
        <position position="119"/>
    </location>
    <ligand>
        <name>Zn(2+)</name>
        <dbReference type="ChEBI" id="CHEBI:29105"/>
        <note>catalytic</note>
    </ligand>
</feature>
<reference evidence="8 9" key="1">
    <citation type="journal article" date="2017" name="Int. J. Syst. Evol. Microbiol.">
        <title>Roseitalea porphyridii gen. nov., sp. nov., isolated from a red alga, and reclassification of Hoeflea suaedae Chung et al. 2013 as Pseudohoeflea suaedae gen. nov., comb. nov.</title>
        <authorList>
            <person name="Hyeon J.W."/>
            <person name="Jeong S.E."/>
            <person name="Baek K."/>
            <person name="Jeon C.O."/>
        </authorList>
    </citation>
    <scope>NUCLEOTIDE SEQUENCE [LARGE SCALE GENOMIC DNA]</scope>
    <source>
        <strain evidence="8 9">MA7-20</strain>
    </source>
</reference>
<protein>
    <recommendedName>
        <fullName evidence="7">Endoribonuclease YbeY</fullName>
        <ecNumber evidence="7">3.1.-.-</ecNumber>
    </recommendedName>
</protein>
<dbReference type="AlphaFoldDB" id="A0A4P6UZA9"/>
<evidence type="ECO:0000256" key="4">
    <source>
        <dbReference type="ARBA" id="ARBA00022759"/>
    </source>
</evidence>
<dbReference type="SUPFAM" id="SSF55486">
    <property type="entry name" value="Metalloproteases ('zincins'), catalytic domain"/>
    <property type="match status" value="1"/>
</dbReference>
<dbReference type="GO" id="GO:0004521">
    <property type="term" value="F:RNA endonuclease activity"/>
    <property type="evidence" value="ECO:0007669"/>
    <property type="project" value="UniProtKB-UniRule"/>
</dbReference>
<comment type="cofactor">
    <cofactor evidence="7">
        <name>Zn(2+)</name>
        <dbReference type="ChEBI" id="CHEBI:29105"/>
    </cofactor>
    <text evidence="7">Binds 1 zinc ion.</text>
</comment>
<evidence type="ECO:0000256" key="5">
    <source>
        <dbReference type="ARBA" id="ARBA00022801"/>
    </source>
</evidence>
<keyword evidence="6 7" id="KW-0862">Zinc</keyword>
<evidence type="ECO:0000313" key="8">
    <source>
        <dbReference type="EMBL" id="QBK29669.1"/>
    </source>
</evidence>
<evidence type="ECO:0000256" key="7">
    <source>
        <dbReference type="HAMAP-Rule" id="MF_00009"/>
    </source>
</evidence>